<gene>
    <name evidence="1" type="ORF">H2199_009169</name>
</gene>
<protein>
    <submittedName>
        <fullName evidence="1">Uncharacterized protein</fullName>
    </submittedName>
</protein>
<dbReference type="Proteomes" id="UP001172680">
    <property type="component" value="Unassembled WGS sequence"/>
</dbReference>
<organism evidence="1 2">
    <name type="scientific">Coniosporium tulheliwenetii</name>
    <dbReference type="NCBI Taxonomy" id="3383036"/>
    <lineage>
        <taxon>Eukaryota</taxon>
        <taxon>Fungi</taxon>
        <taxon>Dikarya</taxon>
        <taxon>Ascomycota</taxon>
        <taxon>Pezizomycotina</taxon>
        <taxon>Dothideomycetes</taxon>
        <taxon>Dothideomycetes incertae sedis</taxon>
        <taxon>Coniosporium</taxon>
    </lineage>
</organism>
<keyword evidence="2" id="KW-1185">Reference proteome</keyword>
<comment type="caution">
    <text evidence="1">The sequence shown here is derived from an EMBL/GenBank/DDBJ whole genome shotgun (WGS) entry which is preliminary data.</text>
</comment>
<dbReference type="EMBL" id="JAPDRP010000038">
    <property type="protein sequence ID" value="KAJ9633970.1"/>
    <property type="molecule type" value="Genomic_DNA"/>
</dbReference>
<proteinExistence type="predicted"/>
<accession>A0ACC2YFJ0</accession>
<evidence type="ECO:0000313" key="1">
    <source>
        <dbReference type="EMBL" id="KAJ9633970.1"/>
    </source>
</evidence>
<reference evidence="1" key="1">
    <citation type="submission" date="2022-10" db="EMBL/GenBank/DDBJ databases">
        <title>Culturing micro-colonial fungi from biological soil crusts in the Mojave desert and describing Neophaeococcomyces mojavensis, and introducing the new genera and species Taxawa tesnikishii.</title>
        <authorList>
            <person name="Kurbessoian T."/>
            <person name="Stajich J.E."/>
        </authorList>
    </citation>
    <scope>NUCLEOTIDE SEQUENCE</scope>
    <source>
        <strain evidence="1">JES_115</strain>
    </source>
</reference>
<name>A0ACC2YFJ0_9PEZI</name>
<evidence type="ECO:0000313" key="2">
    <source>
        <dbReference type="Proteomes" id="UP001172680"/>
    </source>
</evidence>
<sequence length="823" mass="91098">MDQSQDEEDIESVATDELIELMERALLPQLGSEGLSNFLQQTISDSLRRQSPPNLLVLAVSSCDGDEVDRLLRKGVDVDAMDGALESADINVVDHYGRVPLHTAAMTRPFPTLVPLLLELGADPNVPDGEGVTPLRFAVETPEYANEAVPALLQRGAHVGTRDNKGRSPLHSAISDPTNGLSEASLRMLISHAADIDEVVTINGEPLTPLLMAIKGRHPLAVRLLLEHPINLERPGEKKMNPLHFAVMYRNIDITPALKGDEACATTLLNHGASVDARDEAAQTPLHIAIKYRNVEVAKLLLEAGADANSRDDKGRSPLHIAVDEADELCIALLLKHRANVTAKDWRLYTPRHIVQEKIREEFNLGDQDDATENENADGDDQDWEDVSDNEESGVAELDEPSNGEDQTPRQTWLRIAELLMEAEAEQDPLTERLSPSPRPAGWCSNLIKTRILCAQREYSPPAEQPIIERESTPKAGILSPNQESSGLVKTGALGTEMESCEPMRAESRGDKANVGLIDDENEEEEETSLNVDEEAGQGVMGFRVGAVLVLNYVHDYLNMHRNSVTPEGLSANGLSERLFASEVQELWKLTSPTGVNTSSVEPEFLMLCIPESRGTTRLVCNDLSERRTDEEVFTGLKEQYNSRRWWSWARISAISHIEWKQFHIYHSDRVAISAHQGEDWPTCERPHCTTGCSHAVEYSYAPAPAPLDPPIPRAAMMHFFHNPSHAGTKTFHRASMPKRKDRLKLRPNDNIREGWGLVFKERVCWTKVAVTEGLIGMVSLIFAVTWSKTHGGNVQDAFAPSSWLLALGAVVLTLIYQYEQAG</sequence>